<gene>
    <name evidence="2" type="ORF">E1809_09555</name>
</gene>
<comment type="caution">
    <text evidence="2">The sequence shown here is derived from an EMBL/GenBank/DDBJ whole genome shotgun (WGS) entry which is preliminary data.</text>
</comment>
<dbReference type="EMBL" id="SMRU01000009">
    <property type="protein sequence ID" value="TDF96949.1"/>
    <property type="molecule type" value="Genomic_DNA"/>
</dbReference>
<dbReference type="PROSITE" id="PS51257">
    <property type="entry name" value="PROKAR_LIPOPROTEIN"/>
    <property type="match status" value="1"/>
</dbReference>
<reference evidence="2 3" key="1">
    <citation type="submission" date="2019-03" db="EMBL/GenBank/DDBJ databases">
        <title>Whole genome sequence of Arthrobacter sp JH1-1.</title>
        <authorList>
            <person name="Trinh H.N."/>
        </authorList>
    </citation>
    <scope>NUCLEOTIDE SEQUENCE [LARGE SCALE GENOMIC DNA]</scope>
    <source>
        <strain evidence="2 3">JH1-1</strain>
    </source>
</reference>
<keyword evidence="1" id="KW-0732">Signal</keyword>
<dbReference type="Proteomes" id="UP000295511">
    <property type="component" value="Unassembled WGS sequence"/>
</dbReference>
<dbReference type="RefSeq" id="WP_133203998.1">
    <property type="nucleotide sequence ID" value="NZ_SMRU01000009.1"/>
</dbReference>
<evidence type="ECO:0000313" key="2">
    <source>
        <dbReference type="EMBL" id="TDF96949.1"/>
    </source>
</evidence>
<evidence type="ECO:0000256" key="1">
    <source>
        <dbReference type="SAM" id="SignalP"/>
    </source>
</evidence>
<dbReference type="InterPro" id="IPR006311">
    <property type="entry name" value="TAT_signal"/>
</dbReference>
<feature type="signal peptide" evidence="1">
    <location>
        <begin position="1"/>
        <end position="31"/>
    </location>
</feature>
<name>A0A4R5KMT7_9MICC</name>
<organism evidence="2 3">
    <name type="scientific">Arthrobacter terricola</name>
    <dbReference type="NCBI Taxonomy" id="2547396"/>
    <lineage>
        <taxon>Bacteria</taxon>
        <taxon>Bacillati</taxon>
        <taxon>Actinomycetota</taxon>
        <taxon>Actinomycetes</taxon>
        <taxon>Micrococcales</taxon>
        <taxon>Micrococcaceae</taxon>
        <taxon>Arthrobacter</taxon>
    </lineage>
</organism>
<evidence type="ECO:0008006" key="4">
    <source>
        <dbReference type="Google" id="ProtNLM"/>
    </source>
</evidence>
<proteinExistence type="predicted"/>
<dbReference type="OrthoDB" id="4232596at2"/>
<evidence type="ECO:0000313" key="3">
    <source>
        <dbReference type="Proteomes" id="UP000295511"/>
    </source>
</evidence>
<dbReference type="PROSITE" id="PS51318">
    <property type="entry name" value="TAT"/>
    <property type="match status" value="1"/>
</dbReference>
<keyword evidence="3" id="KW-1185">Reference proteome</keyword>
<dbReference type="Gene3D" id="3.90.1010.20">
    <property type="match status" value="1"/>
</dbReference>
<accession>A0A4R5KMT7</accession>
<dbReference type="AlphaFoldDB" id="A0A4R5KMT7"/>
<protein>
    <recommendedName>
        <fullName evidence="4">FMN-binding domain-containing protein</fullName>
    </recommendedName>
</protein>
<feature type="chain" id="PRO_5020975450" description="FMN-binding domain-containing protein" evidence="1">
    <location>
        <begin position="32"/>
        <end position="142"/>
    </location>
</feature>
<sequence length="142" mass="14282">MTTPLRKSLLVGAAGLSLAGSVAGCAPTAQAGSTDLAKSGSTITGPYKDGTYSADGDYFSPNGGETVGVQLTLSGNAISAVDITVHADNPNTQKYQGEFKDGIAAQVVGKKLDEINVTKVAGSSLTSGGFNKAVEKIKSEAK</sequence>